<comment type="catalytic activity">
    <reaction evidence="2">
        <text>9-ribosyl-trans-zeatin 5'-phosphate + H2O = trans-zeatin + D-ribose 5-phosphate</text>
        <dbReference type="Rhea" id="RHEA:48564"/>
        <dbReference type="ChEBI" id="CHEBI:15377"/>
        <dbReference type="ChEBI" id="CHEBI:16522"/>
        <dbReference type="ChEBI" id="CHEBI:78346"/>
        <dbReference type="ChEBI" id="CHEBI:87947"/>
        <dbReference type="EC" id="3.2.2.n1"/>
    </reaction>
</comment>
<dbReference type="EC" id="3.2.2.n1" evidence="2"/>
<comment type="catalytic activity">
    <reaction evidence="2">
        <text>N(6)-(dimethylallyl)adenosine 5'-phosphate + H2O = N(6)-dimethylallyladenine + D-ribose 5-phosphate</text>
        <dbReference type="Rhea" id="RHEA:48560"/>
        <dbReference type="ChEBI" id="CHEBI:15377"/>
        <dbReference type="ChEBI" id="CHEBI:17660"/>
        <dbReference type="ChEBI" id="CHEBI:57526"/>
        <dbReference type="ChEBI" id="CHEBI:78346"/>
        <dbReference type="EC" id="3.2.2.n1"/>
    </reaction>
</comment>
<dbReference type="InterPro" id="IPR005269">
    <property type="entry name" value="LOG"/>
</dbReference>
<comment type="caution">
    <text evidence="3">The sequence shown here is derived from an EMBL/GenBank/DDBJ whole genome shotgun (WGS) entry which is preliminary data.</text>
</comment>
<comment type="similarity">
    <text evidence="1 2">Belongs to the LOG family.</text>
</comment>
<dbReference type="RefSeq" id="WP_136012871.1">
    <property type="nucleotide sequence ID" value="NZ_SRYE01000004.1"/>
</dbReference>
<evidence type="ECO:0000313" key="3">
    <source>
        <dbReference type="EMBL" id="TGY61739.1"/>
    </source>
</evidence>
<reference evidence="3 4" key="1">
    <citation type="submission" date="2019-04" db="EMBL/GenBank/DDBJ databases">
        <title>Microbes associate with the intestines of laboratory mice.</title>
        <authorList>
            <person name="Navarre W."/>
            <person name="Wong E."/>
            <person name="Huang K."/>
            <person name="Tropini C."/>
            <person name="Ng K."/>
            <person name="Yu B."/>
        </authorList>
    </citation>
    <scope>NUCLEOTIDE SEQUENCE [LARGE SCALE GENOMIC DNA]</scope>
    <source>
        <strain evidence="3 4">NM07_P-09</strain>
    </source>
</reference>
<keyword evidence="2" id="KW-0203">Cytokinin biosynthesis</keyword>
<evidence type="ECO:0000256" key="1">
    <source>
        <dbReference type="ARBA" id="ARBA00006763"/>
    </source>
</evidence>
<keyword evidence="2" id="KW-0378">Hydrolase</keyword>
<dbReference type="Proteomes" id="UP000310263">
    <property type="component" value="Unassembled WGS sequence"/>
</dbReference>
<dbReference type="GO" id="GO:0102682">
    <property type="term" value="F:cytokinin riboside 5'-monophosphate phosphoribohydrolase activity"/>
    <property type="evidence" value="ECO:0007669"/>
    <property type="project" value="RHEA"/>
</dbReference>
<dbReference type="EMBL" id="SRYE01000004">
    <property type="protein sequence ID" value="TGY61739.1"/>
    <property type="molecule type" value="Genomic_DNA"/>
</dbReference>
<protein>
    <recommendedName>
        <fullName evidence="2">Cytokinin riboside 5'-monophosphate phosphoribohydrolase</fullName>
        <ecNumber evidence="2">3.2.2.n1</ecNumber>
    </recommendedName>
</protein>
<keyword evidence="4" id="KW-1185">Reference proteome</keyword>
<evidence type="ECO:0000256" key="2">
    <source>
        <dbReference type="RuleBase" id="RU363015"/>
    </source>
</evidence>
<organism evidence="3 4">
    <name type="scientific">Muricaecibacterium torontonense</name>
    <dbReference type="NCBI Taxonomy" id="3032871"/>
    <lineage>
        <taxon>Bacteria</taxon>
        <taxon>Bacillati</taxon>
        <taxon>Actinomycetota</taxon>
        <taxon>Coriobacteriia</taxon>
        <taxon>Coriobacteriales</taxon>
        <taxon>Atopobiaceae</taxon>
        <taxon>Muricaecibacterium</taxon>
    </lineage>
</organism>
<name>A0A4S2EZ02_9ACTN</name>
<gene>
    <name evidence="3" type="ORF">E5334_06970</name>
</gene>
<dbReference type="PANTHER" id="PTHR31223:SF70">
    <property type="entry name" value="LOG FAMILY PROTEIN YJL055W"/>
    <property type="match status" value="1"/>
</dbReference>
<sequence length="176" mass="18775">MNIAVYCGSNFGNNPAFAAAATELGTWMGQSGHNLVYGGSSVGLMGLVSRATLDAGAKAIGVEPAFFLEQGIPQHKDVELRVVETMSERKAMMIELADAFVALPGGVGTLEEIIEIMSRIHLELGQTDCYLLNVEGYWGDFKAMLQSMSAQGFVSAADLDHYHFPATVGELSELLG</sequence>
<dbReference type="Gene3D" id="3.40.50.450">
    <property type="match status" value="1"/>
</dbReference>
<dbReference type="GO" id="GO:0009691">
    <property type="term" value="P:cytokinin biosynthetic process"/>
    <property type="evidence" value="ECO:0007669"/>
    <property type="project" value="UniProtKB-UniRule"/>
</dbReference>
<dbReference type="OrthoDB" id="9801098at2"/>
<accession>A0A4S2EZ02</accession>
<dbReference type="AlphaFoldDB" id="A0A4S2EZ02"/>
<dbReference type="InterPro" id="IPR031100">
    <property type="entry name" value="LOG_fam"/>
</dbReference>
<dbReference type="Pfam" id="PF03641">
    <property type="entry name" value="Lysine_decarbox"/>
    <property type="match status" value="1"/>
</dbReference>
<dbReference type="NCBIfam" id="TIGR00730">
    <property type="entry name" value="Rossman fold protein, TIGR00730 family"/>
    <property type="match status" value="1"/>
</dbReference>
<proteinExistence type="inferred from homology"/>
<evidence type="ECO:0000313" key="4">
    <source>
        <dbReference type="Proteomes" id="UP000310263"/>
    </source>
</evidence>
<dbReference type="PANTHER" id="PTHR31223">
    <property type="entry name" value="LOG FAMILY PROTEIN YJL055W"/>
    <property type="match status" value="1"/>
</dbReference>
<dbReference type="SUPFAM" id="SSF102405">
    <property type="entry name" value="MCP/YpsA-like"/>
    <property type="match status" value="1"/>
</dbReference>
<dbReference type="GO" id="GO:0005829">
    <property type="term" value="C:cytosol"/>
    <property type="evidence" value="ECO:0007669"/>
    <property type="project" value="TreeGrafter"/>
</dbReference>